<evidence type="ECO:0000313" key="1">
    <source>
        <dbReference type="EMBL" id="KAH3816097.1"/>
    </source>
</evidence>
<proteinExistence type="predicted"/>
<evidence type="ECO:0000313" key="2">
    <source>
        <dbReference type="Proteomes" id="UP000828390"/>
    </source>
</evidence>
<protein>
    <submittedName>
        <fullName evidence="1">Uncharacterized protein</fullName>
    </submittedName>
</protein>
<dbReference type="AlphaFoldDB" id="A0A9D4JQD3"/>
<dbReference type="Proteomes" id="UP000828390">
    <property type="component" value="Unassembled WGS sequence"/>
</dbReference>
<comment type="caution">
    <text evidence="1">The sequence shown here is derived from an EMBL/GenBank/DDBJ whole genome shotgun (WGS) entry which is preliminary data.</text>
</comment>
<reference evidence="1" key="1">
    <citation type="journal article" date="2019" name="bioRxiv">
        <title>The Genome of the Zebra Mussel, Dreissena polymorpha: A Resource for Invasive Species Research.</title>
        <authorList>
            <person name="McCartney M.A."/>
            <person name="Auch B."/>
            <person name="Kono T."/>
            <person name="Mallez S."/>
            <person name="Zhang Y."/>
            <person name="Obille A."/>
            <person name="Becker A."/>
            <person name="Abrahante J.E."/>
            <person name="Garbe J."/>
            <person name="Badalamenti J.P."/>
            <person name="Herman A."/>
            <person name="Mangelson H."/>
            <person name="Liachko I."/>
            <person name="Sullivan S."/>
            <person name="Sone E.D."/>
            <person name="Koren S."/>
            <person name="Silverstein K.A.T."/>
            <person name="Beckman K.B."/>
            <person name="Gohl D.M."/>
        </authorList>
    </citation>
    <scope>NUCLEOTIDE SEQUENCE</scope>
    <source>
        <strain evidence="1">Duluth1</strain>
        <tissue evidence="1">Whole animal</tissue>
    </source>
</reference>
<gene>
    <name evidence="1" type="ORF">DPMN_117605</name>
</gene>
<organism evidence="1 2">
    <name type="scientific">Dreissena polymorpha</name>
    <name type="common">Zebra mussel</name>
    <name type="synonym">Mytilus polymorpha</name>
    <dbReference type="NCBI Taxonomy" id="45954"/>
    <lineage>
        <taxon>Eukaryota</taxon>
        <taxon>Metazoa</taxon>
        <taxon>Spiralia</taxon>
        <taxon>Lophotrochozoa</taxon>
        <taxon>Mollusca</taxon>
        <taxon>Bivalvia</taxon>
        <taxon>Autobranchia</taxon>
        <taxon>Heteroconchia</taxon>
        <taxon>Euheterodonta</taxon>
        <taxon>Imparidentia</taxon>
        <taxon>Neoheterodontei</taxon>
        <taxon>Myida</taxon>
        <taxon>Dreissenoidea</taxon>
        <taxon>Dreissenidae</taxon>
        <taxon>Dreissena</taxon>
    </lineage>
</organism>
<name>A0A9D4JQD3_DREPO</name>
<accession>A0A9D4JQD3</accession>
<reference evidence="1" key="2">
    <citation type="submission" date="2020-11" db="EMBL/GenBank/DDBJ databases">
        <authorList>
            <person name="McCartney M.A."/>
            <person name="Auch B."/>
            <person name="Kono T."/>
            <person name="Mallez S."/>
            <person name="Becker A."/>
            <person name="Gohl D.M."/>
            <person name="Silverstein K.A.T."/>
            <person name="Koren S."/>
            <person name="Bechman K.B."/>
            <person name="Herman A."/>
            <person name="Abrahante J.E."/>
            <person name="Garbe J."/>
        </authorList>
    </citation>
    <scope>NUCLEOTIDE SEQUENCE</scope>
    <source>
        <strain evidence="1">Duluth1</strain>
        <tissue evidence="1">Whole animal</tissue>
    </source>
</reference>
<keyword evidence="2" id="KW-1185">Reference proteome</keyword>
<sequence>MIGQKLKTSPPTGGHVFQRIGTTFKLNQDIIKTIILTKLHFLTRHNPVSNSAEISLGQKLLTKFHEDETRNQMLTDGRTDIRRTKTGHKGSPEQSVHNTDIIKPNFTTQDTNVLTKFHEDWATELNKTSKFVELISPATFALFENECKSDG</sequence>
<dbReference type="EMBL" id="JAIWYP010000005">
    <property type="protein sequence ID" value="KAH3816097.1"/>
    <property type="molecule type" value="Genomic_DNA"/>
</dbReference>